<accession>E1ZBS6</accession>
<protein>
    <recommendedName>
        <fullName evidence="4">Pentapeptide repeat-containing protein</fullName>
    </recommendedName>
</protein>
<dbReference type="AlphaFoldDB" id="E1ZBS6"/>
<name>E1ZBS6_CHLVA</name>
<dbReference type="Pfam" id="PF00805">
    <property type="entry name" value="Pentapeptide"/>
    <property type="match status" value="2"/>
</dbReference>
<dbReference type="STRING" id="554065.E1ZBS6"/>
<dbReference type="InterPro" id="IPR001646">
    <property type="entry name" value="5peptide_repeat"/>
</dbReference>
<sequence>MAPAAISNPNRCDRGFVGNTIGQANAVSNKALDLRFCKFAGANLSGKTLSGAYMNEADMSGANMREVVLTKAYAVGANLRGADLTNAVIDRVAFDGVDLEGAQLVNAVITGTTFTGANLKDANFEDALIGSEDAKRLCANPTLVGESRDQVGCRQ</sequence>
<dbReference type="PANTHER" id="PTHR47485">
    <property type="entry name" value="THYLAKOID LUMENAL 17.4 KDA PROTEIN, CHLOROPLASTIC"/>
    <property type="match status" value="1"/>
</dbReference>
<keyword evidence="3" id="KW-1185">Reference proteome</keyword>
<dbReference type="InParanoid" id="E1ZBS6"/>
<dbReference type="PANTHER" id="PTHR47485:SF1">
    <property type="entry name" value="THYLAKOID LUMENAL 17.4 KDA PROTEIN, CHLOROPLASTIC"/>
    <property type="match status" value="1"/>
</dbReference>
<evidence type="ECO:0000313" key="3">
    <source>
        <dbReference type="Proteomes" id="UP000008141"/>
    </source>
</evidence>
<evidence type="ECO:0000313" key="2">
    <source>
        <dbReference type="EMBL" id="EFN56912.1"/>
    </source>
</evidence>
<dbReference type="EMBL" id="GL433841">
    <property type="protein sequence ID" value="EFN56912.1"/>
    <property type="molecule type" value="Genomic_DNA"/>
</dbReference>
<proteinExistence type="predicted"/>
<dbReference type="Proteomes" id="UP000008141">
    <property type="component" value="Unassembled WGS sequence"/>
</dbReference>
<dbReference type="KEGG" id="cvr:CHLNCDRAFT_51710"/>
<dbReference type="OrthoDB" id="9989223at2759"/>
<evidence type="ECO:0008006" key="4">
    <source>
        <dbReference type="Google" id="ProtNLM"/>
    </source>
</evidence>
<dbReference type="Gene3D" id="2.160.20.80">
    <property type="entry name" value="E3 ubiquitin-protein ligase SopA"/>
    <property type="match status" value="1"/>
</dbReference>
<dbReference type="eggNOG" id="ENOG502QTR1">
    <property type="taxonomic scope" value="Eukaryota"/>
</dbReference>
<gene>
    <name evidence="2" type="ORF">CHLNCDRAFT_51710</name>
</gene>
<reference evidence="2 3" key="1">
    <citation type="journal article" date="2010" name="Plant Cell">
        <title>The Chlorella variabilis NC64A genome reveals adaptation to photosymbiosis, coevolution with viruses, and cryptic sex.</title>
        <authorList>
            <person name="Blanc G."/>
            <person name="Duncan G."/>
            <person name="Agarkova I."/>
            <person name="Borodovsky M."/>
            <person name="Gurnon J."/>
            <person name="Kuo A."/>
            <person name="Lindquist E."/>
            <person name="Lucas S."/>
            <person name="Pangilinan J."/>
            <person name="Polle J."/>
            <person name="Salamov A."/>
            <person name="Terry A."/>
            <person name="Yamada T."/>
            <person name="Dunigan D.D."/>
            <person name="Grigoriev I.V."/>
            <person name="Claverie J.M."/>
            <person name="Van Etten J.L."/>
        </authorList>
    </citation>
    <scope>NUCLEOTIDE SEQUENCE [LARGE SCALE GENOMIC DNA]</scope>
    <source>
        <strain evidence="2 3">NC64A</strain>
    </source>
</reference>
<dbReference type="GeneID" id="17356305"/>
<dbReference type="RefSeq" id="XP_005849014.1">
    <property type="nucleotide sequence ID" value="XM_005848952.1"/>
</dbReference>
<dbReference type="SUPFAM" id="SSF141571">
    <property type="entry name" value="Pentapeptide repeat-like"/>
    <property type="match status" value="1"/>
</dbReference>
<keyword evidence="1" id="KW-0677">Repeat</keyword>
<dbReference type="OMA" id="MNEADMS"/>
<evidence type="ECO:0000256" key="1">
    <source>
        <dbReference type="ARBA" id="ARBA00022737"/>
    </source>
</evidence>
<organism evidence="3">
    <name type="scientific">Chlorella variabilis</name>
    <name type="common">Green alga</name>
    <dbReference type="NCBI Taxonomy" id="554065"/>
    <lineage>
        <taxon>Eukaryota</taxon>
        <taxon>Viridiplantae</taxon>
        <taxon>Chlorophyta</taxon>
        <taxon>core chlorophytes</taxon>
        <taxon>Trebouxiophyceae</taxon>
        <taxon>Chlorellales</taxon>
        <taxon>Chlorellaceae</taxon>
        <taxon>Chlorella clade</taxon>
        <taxon>Chlorella</taxon>
    </lineage>
</organism>